<accession>A0A521AR20</accession>
<dbReference type="AlphaFoldDB" id="A0A521AR20"/>
<gene>
    <name evidence="1" type="ORF">SAMN06265349_101317</name>
</gene>
<evidence type="ECO:0000313" key="1">
    <source>
        <dbReference type="EMBL" id="SMO37226.1"/>
    </source>
</evidence>
<dbReference type="EMBL" id="FXTA01000001">
    <property type="protein sequence ID" value="SMO37226.1"/>
    <property type="molecule type" value="Genomic_DNA"/>
</dbReference>
<dbReference type="Proteomes" id="UP000317289">
    <property type="component" value="Unassembled WGS sequence"/>
</dbReference>
<evidence type="ECO:0000313" key="2">
    <source>
        <dbReference type="Proteomes" id="UP000317289"/>
    </source>
</evidence>
<reference evidence="1 2" key="1">
    <citation type="submission" date="2017-05" db="EMBL/GenBank/DDBJ databases">
        <authorList>
            <person name="Varghese N."/>
            <person name="Submissions S."/>
        </authorList>
    </citation>
    <scope>NUCLEOTIDE SEQUENCE [LARGE SCALE GENOMIC DNA]</scope>
    <source>
        <strain evidence="1 2">DSM 19382</strain>
    </source>
</reference>
<sequence length="33" mass="4028">MDRLFINMDIFAYLNKTKALDAYFFTVYTLKLF</sequence>
<protein>
    <submittedName>
        <fullName evidence="1">Uncharacterized protein</fullName>
    </submittedName>
</protein>
<organism evidence="1 2">
    <name type="scientific">Flavobacterium resistens</name>
    <dbReference type="NCBI Taxonomy" id="443612"/>
    <lineage>
        <taxon>Bacteria</taxon>
        <taxon>Pseudomonadati</taxon>
        <taxon>Bacteroidota</taxon>
        <taxon>Flavobacteriia</taxon>
        <taxon>Flavobacteriales</taxon>
        <taxon>Flavobacteriaceae</taxon>
        <taxon>Flavobacterium</taxon>
    </lineage>
</organism>
<name>A0A521AR20_9FLAO</name>
<proteinExistence type="predicted"/>